<proteinExistence type="predicted"/>
<accession>A0A849ADL5</accession>
<evidence type="ECO:0008006" key="3">
    <source>
        <dbReference type="Google" id="ProtNLM"/>
    </source>
</evidence>
<protein>
    <recommendedName>
        <fullName evidence="3">DivIVA domain-containing protein</fullName>
    </recommendedName>
</protein>
<reference evidence="1 2" key="1">
    <citation type="submission" date="2020-05" db="EMBL/GenBank/DDBJ databases">
        <title>Flexivirga sp. ID2601S isolated from air conditioner.</title>
        <authorList>
            <person name="Kim D.H."/>
        </authorList>
    </citation>
    <scope>NUCLEOTIDE SEQUENCE [LARGE SCALE GENOMIC DNA]</scope>
    <source>
        <strain evidence="1 2">ID2601S</strain>
    </source>
</reference>
<organism evidence="1 2">
    <name type="scientific">Flexivirga aerilata</name>
    <dbReference type="NCBI Taxonomy" id="1656889"/>
    <lineage>
        <taxon>Bacteria</taxon>
        <taxon>Bacillati</taxon>
        <taxon>Actinomycetota</taxon>
        <taxon>Actinomycetes</taxon>
        <taxon>Micrococcales</taxon>
        <taxon>Dermacoccaceae</taxon>
        <taxon>Flexivirga</taxon>
    </lineage>
</organism>
<gene>
    <name evidence="1" type="ORF">HJ588_04795</name>
</gene>
<keyword evidence="2" id="KW-1185">Reference proteome</keyword>
<evidence type="ECO:0000313" key="1">
    <source>
        <dbReference type="EMBL" id="NNG38595.1"/>
    </source>
</evidence>
<sequence>MTRTPWTPDHVARIERPALPMQSRGGYVVADVQLQLDRIAGLMRAGRPVPPIATSALRRSYLRPGYAPEPVEALFSHVGEWQRQFDEAAHSAATAALADRSSSAESASDERRLNWTRQQQVWVREMQFPSARRSAYEVGEVDDFLDRVLVAMAKGEELPDVQSAKFYMARLGRSGYDSVAVDHFLDQLTRLRPAL</sequence>
<dbReference type="AlphaFoldDB" id="A0A849ADL5"/>
<dbReference type="RefSeq" id="WP_171152557.1">
    <property type="nucleotide sequence ID" value="NZ_JABENB010000001.1"/>
</dbReference>
<dbReference type="Proteomes" id="UP000557772">
    <property type="component" value="Unassembled WGS sequence"/>
</dbReference>
<comment type="caution">
    <text evidence="1">The sequence shown here is derived from an EMBL/GenBank/DDBJ whole genome shotgun (WGS) entry which is preliminary data.</text>
</comment>
<dbReference type="EMBL" id="JABENB010000001">
    <property type="protein sequence ID" value="NNG38595.1"/>
    <property type="molecule type" value="Genomic_DNA"/>
</dbReference>
<evidence type="ECO:0000313" key="2">
    <source>
        <dbReference type="Proteomes" id="UP000557772"/>
    </source>
</evidence>
<name>A0A849ADL5_9MICO</name>